<proteinExistence type="predicted"/>
<organism evidence="2 3">
    <name type="scientific">Vitis vinifera</name>
    <name type="common">Grape</name>
    <dbReference type="NCBI Taxonomy" id="29760"/>
    <lineage>
        <taxon>Eukaryota</taxon>
        <taxon>Viridiplantae</taxon>
        <taxon>Streptophyta</taxon>
        <taxon>Embryophyta</taxon>
        <taxon>Tracheophyta</taxon>
        <taxon>Spermatophyta</taxon>
        <taxon>Magnoliopsida</taxon>
        <taxon>eudicotyledons</taxon>
        <taxon>Gunneridae</taxon>
        <taxon>Pentapetalae</taxon>
        <taxon>rosids</taxon>
        <taxon>Vitales</taxon>
        <taxon>Vitaceae</taxon>
        <taxon>Viteae</taxon>
        <taxon>Vitis</taxon>
    </lineage>
</organism>
<dbReference type="AlphaFoldDB" id="A0A438EAP6"/>
<dbReference type="EMBL" id="QGNW01001338">
    <property type="protein sequence ID" value="RVW44907.1"/>
    <property type="molecule type" value="Genomic_DNA"/>
</dbReference>
<evidence type="ECO:0000259" key="1">
    <source>
        <dbReference type="Pfam" id="PF14111"/>
    </source>
</evidence>
<reference evidence="2 3" key="1">
    <citation type="journal article" date="2018" name="PLoS Genet.">
        <title>Population sequencing reveals clonal diversity and ancestral inbreeding in the grapevine cultivar Chardonnay.</title>
        <authorList>
            <person name="Roach M.J."/>
            <person name="Johnson D.L."/>
            <person name="Bohlmann J."/>
            <person name="van Vuuren H.J."/>
            <person name="Jones S.J."/>
            <person name="Pretorius I.S."/>
            <person name="Schmidt S.A."/>
            <person name="Borneman A.R."/>
        </authorList>
    </citation>
    <scope>NUCLEOTIDE SEQUENCE [LARGE SCALE GENOMIC DNA]</scope>
    <source>
        <strain evidence="3">cv. Chardonnay</strain>
        <tissue evidence="2">Leaf</tissue>
    </source>
</reference>
<dbReference type="PANTHER" id="PTHR34427">
    <property type="entry name" value="DUF4283 DOMAIN PROTEIN"/>
    <property type="match status" value="1"/>
</dbReference>
<name>A0A438EAP6_VITVI</name>
<sequence length="433" mass="48089">MSEASRGGRSWFIVESKSFELLVEDEGGKLRGCIWERCRGVFSWIRFGEASLRCLLDGVEACCRENGNRRWFLDWEEGRRKYKLECRSNEEGVNWRMEYSGREVVRPWSGSLCRVKGLSYPRGFFEGEGVEVKDVCGGCKVEAGEGRRLSLVGVGGKGVARKDGTTKPLFGGLGRLGIAVLGRGLLLFEFGSSFEAKRVLVRGKRRIKEKLLHLERWSPEVGCFYKGANANEAWVRVVGLPLHLWNCEVFKKLGDGCGDCGGKFYHGLCKWCHWERGMGMMIQWLGKKMGEAHALPSMDDRREGWCRLRGDEGFFVGVVREALTVVALAVNCRSMIINEMLVAEASKYDFPIYMGTRDFSSSPSSFSFGLALMAGRSFGLGGLVAVEGEVNQDPLRIILVDGSSLVIALGEKKALVEVGVGDIEERSVNEGSL</sequence>
<comment type="caution">
    <text evidence="2">The sequence shown here is derived from an EMBL/GenBank/DDBJ whole genome shotgun (WGS) entry which is preliminary data.</text>
</comment>
<evidence type="ECO:0000313" key="3">
    <source>
        <dbReference type="Proteomes" id="UP000288805"/>
    </source>
</evidence>
<gene>
    <name evidence="2" type="ORF">CK203_077897</name>
</gene>
<dbReference type="PANTHER" id="PTHR34427:SF5">
    <property type="entry name" value="DUF4283 DOMAIN-CONTAINING PROTEIN"/>
    <property type="match status" value="1"/>
</dbReference>
<dbReference type="Proteomes" id="UP000288805">
    <property type="component" value="Unassembled WGS sequence"/>
</dbReference>
<protein>
    <recommendedName>
        <fullName evidence="1">DUF4283 domain-containing protein</fullName>
    </recommendedName>
</protein>
<dbReference type="InterPro" id="IPR025558">
    <property type="entry name" value="DUF4283"/>
</dbReference>
<feature type="domain" description="DUF4283" evidence="1">
    <location>
        <begin position="173"/>
        <end position="223"/>
    </location>
</feature>
<evidence type="ECO:0000313" key="2">
    <source>
        <dbReference type="EMBL" id="RVW44907.1"/>
    </source>
</evidence>
<dbReference type="Pfam" id="PF14111">
    <property type="entry name" value="DUF4283"/>
    <property type="match status" value="1"/>
</dbReference>
<accession>A0A438EAP6</accession>